<keyword evidence="3" id="KW-1185">Reference proteome</keyword>
<feature type="transmembrane region" description="Helical" evidence="1">
    <location>
        <begin position="12"/>
        <end position="31"/>
    </location>
</feature>
<dbReference type="Proteomes" id="UP000242146">
    <property type="component" value="Unassembled WGS sequence"/>
</dbReference>
<evidence type="ECO:0000313" key="3">
    <source>
        <dbReference type="Proteomes" id="UP000242146"/>
    </source>
</evidence>
<dbReference type="OrthoDB" id="10387162at2759"/>
<reference evidence="2 3" key="1">
    <citation type="submission" date="2016-07" db="EMBL/GenBank/DDBJ databases">
        <title>Pervasive Adenine N6-methylation of Active Genes in Fungi.</title>
        <authorList>
            <consortium name="DOE Joint Genome Institute"/>
            <person name="Mondo S.J."/>
            <person name="Dannebaum R.O."/>
            <person name="Kuo R.C."/>
            <person name="Labutti K."/>
            <person name="Haridas S."/>
            <person name="Kuo A."/>
            <person name="Salamov A."/>
            <person name="Ahrendt S.R."/>
            <person name="Lipzen A."/>
            <person name="Sullivan W."/>
            <person name="Andreopoulos W.B."/>
            <person name="Clum A."/>
            <person name="Lindquist E."/>
            <person name="Daum C."/>
            <person name="Ramamoorthy G.K."/>
            <person name="Gryganskyi A."/>
            <person name="Culley D."/>
            <person name="Magnuson J.K."/>
            <person name="James T.Y."/>
            <person name="O'Malley M.A."/>
            <person name="Stajich J.E."/>
            <person name="Spatafora J.W."/>
            <person name="Visel A."/>
            <person name="Grigoriev I.V."/>
        </authorList>
    </citation>
    <scope>NUCLEOTIDE SEQUENCE [LARGE SCALE GENOMIC DNA]</scope>
    <source>
        <strain evidence="2 3">NRRL 3301</strain>
    </source>
</reference>
<proteinExistence type="predicted"/>
<name>A0A1X2GV03_9FUNG</name>
<evidence type="ECO:0000313" key="2">
    <source>
        <dbReference type="EMBL" id="ORX61839.1"/>
    </source>
</evidence>
<evidence type="ECO:0000256" key="1">
    <source>
        <dbReference type="SAM" id="Phobius"/>
    </source>
</evidence>
<protein>
    <submittedName>
        <fullName evidence="2">Uncharacterized protein</fullName>
    </submittedName>
</protein>
<comment type="caution">
    <text evidence="2">The sequence shown here is derived from an EMBL/GenBank/DDBJ whole genome shotgun (WGS) entry which is preliminary data.</text>
</comment>
<accession>A0A1X2GV03</accession>
<dbReference type="EMBL" id="MCGT01000002">
    <property type="protein sequence ID" value="ORX61839.1"/>
    <property type="molecule type" value="Genomic_DNA"/>
</dbReference>
<gene>
    <name evidence="2" type="ORF">DM01DRAFT_1067073</name>
</gene>
<sequence length="88" mass="9692">MINPIVSVSRSIQAVFYGVGLFGFAGMLQTIQIPSMILAPFSPGLLVKINSFLIGTVWNTMQYIFEVKKNLGVFTFSGKSNLTRSFPL</sequence>
<organism evidence="2 3">
    <name type="scientific">Hesseltinella vesiculosa</name>
    <dbReference type="NCBI Taxonomy" id="101127"/>
    <lineage>
        <taxon>Eukaryota</taxon>
        <taxon>Fungi</taxon>
        <taxon>Fungi incertae sedis</taxon>
        <taxon>Mucoromycota</taxon>
        <taxon>Mucoromycotina</taxon>
        <taxon>Mucoromycetes</taxon>
        <taxon>Mucorales</taxon>
        <taxon>Cunninghamellaceae</taxon>
        <taxon>Hesseltinella</taxon>
    </lineage>
</organism>
<keyword evidence="1" id="KW-0472">Membrane</keyword>
<keyword evidence="1" id="KW-0812">Transmembrane</keyword>
<keyword evidence="1" id="KW-1133">Transmembrane helix</keyword>
<dbReference type="AlphaFoldDB" id="A0A1X2GV03"/>
<dbReference type="STRING" id="101127.A0A1X2GV03"/>
<feature type="transmembrane region" description="Helical" evidence="1">
    <location>
        <begin position="37"/>
        <end position="58"/>
    </location>
</feature>